<evidence type="ECO:0000256" key="1">
    <source>
        <dbReference type="ARBA" id="ARBA00006768"/>
    </source>
</evidence>
<evidence type="ECO:0000259" key="4">
    <source>
        <dbReference type="Pfam" id="PF03632"/>
    </source>
</evidence>
<reference evidence="8" key="1">
    <citation type="journal article" date="2019" name="Int. J. Syst. Evol. Microbiol.">
        <title>The Global Catalogue of Microorganisms (GCM) 10K type strain sequencing project: providing services to taxonomists for standard genome sequencing and annotation.</title>
        <authorList>
            <consortium name="The Broad Institute Genomics Platform"/>
            <consortium name="The Broad Institute Genome Sequencing Center for Infectious Disease"/>
            <person name="Wu L."/>
            <person name="Ma J."/>
        </authorList>
    </citation>
    <scope>NUCLEOTIDE SEQUENCE [LARGE SCALE GENOMIC DNA]</scope>
    <source>
        <strain evidence="8">CGMCC 1.12859</strain>
    </source>
</reference>
<dbReference type="InterPro" id="IPR011013">
    <property type="entry name" value="Gal_mutarotase_sf_dom"/>
</dbReference>
<organism evidence="7 8">
    <name type="scientific">Kitasatospora paranensis</name>
    <dbReference type="NCBI Taxonomy" id="258053"/>
    <lineage>
        <taxon>Bacteria</taxon>
        <taxon>Bacillati</taxon>
        <taxon>Actinomycetota</taxon>
        <taxon>Actinomycetes</taxon>
        <taxon>Kitasatosporales</taxon>
        <taxon>Streptomycetaceae</taxon>
        <taxon>Kitasatospora</taxon>
    </lineage>
</organism>
<dbReference type="InterPro" id="IPR037018">
    <property type="entry name" value="GH65_N"/>
</dbReference>
<dbReference type="InterPro" id="IPR012341">
    <property type="entry name" value="6hp_glycosidase-like_sf"/>
</dbReference>
<dbReference type="InterPro" id="IPR005195">
    <property type="entry name" value="Glyco_hydro_65_M"/>
</dbReference>
<dbReference type="EMBL" id="JBHTAJ010000006">
    <property type="protein sequence ID" value="MFC7178761.1"/>
    <property type="molecule type" value="Genomic_DNA"/>
</dbReference>
<dbReference type="Pfam" id="PF03633">
    <property type="entry name" value="Glyco_hydro_65C"/>
    <property type="match status" value="1"/>
</dbReference>
<proteinExistence type="inferred from homology"/>
<dbReference type="InterPro" id="IPR008928">
    <property type="entry name" value="6-hairpin_glycosidase_sf"/>
</dbReference>
<name>A0ABW2FNA2_9ACTN</name>
<keyword evidence="8" id="KW-1185">Reference proteome</keyword>
<dbReference type="PANTHER" id="PTHR11051:SF13">
    <property type="entry name" value="GLYCOSYL TRANSFERASE"/>
    <property type="match status" value="1"/>
</dbReference>
<dbReference type="InterPro" id="IPR005196">
    <property type="entry name" value="Glyco_hydro_65_N"/>
</dbReference>
<dbReference type="InterPro" id="IPR005194">
    <property type="entry name" value="Glyco_hydro_65_C"/>
</dbReference>
<sequence length="801" mass="87402">MSTQDAFDVDPWGVVEHGLDLSGLARAESVFALSNGHIGLRANLDEGEPHGLPGTYLNGVFELRPLPYAESGYGYPESGQSVINVTNGKIIRLLVDDEPFDLRYGVLRSHQRRLDFRDGLLRREAEWTSPAGRTVRVSSARLVSLTQRAIAAVDYTVEAVDGPVRIVLQSELVANEQLPDGERDPRAAAVLEAPLLPEAHEASGTKAVLVNRTRYSGLRVAAGMDHLIEGPDRFEATAESSEQQCRISVTTVLRPGERLRMVKFMAYGWSATRSLPAVRDQVEAALTAARYTGWNGLVAEQKGFLADFWAGSDVEVEGDVELQQAVRFALFHVLQAGARSEERAIPAKGLTGPGYDGHSFWDTETFVLPVLTYCLPAAVDQALRWRHATLPMARERAAQLGLAGAVFPWRTIHGEECSGYWPAGTAAFHIGADIAAAVVRYVHATGDVEFERAWGLELLVETARMWRSLGHHDAVGRFRIEGVTGPDEYSAVADNNVFTNLMAQANLLAAAEAATRHPQEAAGLGVDTEEAAAWRDAAAAMFIPYDENLGVHPQADGFTDHQLWDFERTPADNYPLLLHYPYFDLYRKQVVKQADLVLAMQVRGDAFTDEQKARNFAYYERLTVRDSSLSACTQAVIAAEVGQLDLAYDYTAEAALMDLHDLGGNTGDGLHMASLAGACIAVVAGFGGLRDRQGKLSFRPRLPSGLRRLAFALKVRDALLRVEITHAVTTYTLRRGKVLTVLHDGEALTVESGVPVERPTTAVEAPAERCVQPPGREPARRHAQAGVHAPAPPPVEHLQAE</sequence>
<evidence type="ECO:0000256" key="2">
    <source>
        <dbReference type="ARBA" id="ARBA00023295"/>
    </source>
</evidence>
<dbReference type="GO" id="GO:0016787">
    <property type="term" value="F:hydrolase activity"/>
    <property type="evidence" value="ECO:0007669"/>
    <property type="project" value="UniProtKB-KW"/>
</dbReference>
<keyword evidence="2" id="KW-0326">Glycosidase</keyword>
<dbReference type="SUPFAM" id="SSF48208">
    <property type="entry name" value="Six-hairpin glycosidases"/>
    <property type="match status" value="1"/>
</dbReference>
<evidence type="ECO:0000313" key="7">
    <source>
        <dbReference type="EMBL" id="MFC7178761.1"/>
    </source>
</evidence>
<keyword evidence="7" id="KW-0378">Hydrolase</keyword>
<dbReference type="PANTHER" id="PTHR11051">
    <property type="entry name" value="GLYCOSYL HYDROLASE-RELATED"/>
    <property type="match status" value="1"/>
</dbReference>
<feature type="domain" description="Glycoside hydrolase family 65 C-terminal" evidence="5">
    <location>
        <begin position="689"/>
        <end position="750"/>
    </location>
</feature>
<evidence type="ECO:0000313" key="8">
    <source>
        <dbReference type="Proteomes" id="UP001596435"/>
    </source>
</evidence>
<dbReference type="RefSeq" id="WP_345706945.1">
    <property type="nucleotide sequence ID" value="NZ_BAABKV010000001.1"/>
</dbReference>
<comment type="similarity">
    <text evidence="1">Belongs to the glycosyl hydrolase 65 family.</text>
</comment>
<feature type="region of interest" description="Disordered" evidence="3">
    <location>
        <begin position="763"/>
        <end position="801"/>
    </location>
</feature>
<comment type="caution">
    <text evidence="7">The sequence shown here is derived from an EMBL/GenBank/DDBJ whole genome shotgun (WGS) entry which is preliminary data.</text>
</comment>
<feature type="domain" description="Glycoside hydrolase family 65 central catalytic" evidence="4">
    <location>
        <begin position="327"/>
        <end position="678"/>
    </location>
</feature>
<dbReference type="InterPro" id="IPR017045">
    <property type="entry name" value="Malt_Pase/Glycosyl_Hdrlase"/>
</dbReference>
<gene>
    <name evidence="7" type="ORF">ACFQMG_04170</name>
</gene>
<evidence type="ECO:0000259" key="5">
    <source>
        <dbReference type="Pfam" id="PF03633"/>
    </source>
</evidence>
<evidence type="ECO:0000256" key="3">
    <source>
        <dbReference type="SAM" id="MobiDB-lite"/>
    </source>
</evidence>
<dbReference type="Pfam" id="PF03632">
    <property type="entry name" value="Glyco_hydro_65m"/>
    <property type="match status" value="1"/>
</dbReference>
<protein>
    <submittedName>
        <fullName evidence="7">Glycoside hydrolase family 65 protein</fullName>
    </submittedName>
</protein>
<feature type="domain" description="Glycoside hydrolase family 65 N-terminal" evidence="6">
    <location>
        <begin position="16"/>
        <end position="270"/>
    </location>
</feature>
<dbReference type="Gene3D" id="2.70.98.40">
    <property type="entry name" value="Glycoside hydrolase, family 65, N-terminal domain"/>
    <property type="match status" value="1"/>
</dbReference>
<evidence type="ECO:0000259" key="6">
    <source>
        <dbReference type="Pfam" id="PF03636"/>
    </source>
</evidence>
<dbReference type="Gene3D" id="2.60.420.10">
    <property type="entry name" value="Maltose phosphorylase, domain 3"/>
    <property type="match status" value="1"/>
</dbReference>
<dbReference type="Gene3D" id="1.50.10.10">
    <property type="match status" value="1"/>
</dbReference>
<dbReference type="Pfam" id="PF03636">
    <property type="entry name" value="Glyco_hydro_65N"/>
    <property type="match status" value="1"/>
</dbReference>
<dbReference type="PIRSF" id="PIRSF036289">
    <property type="entry name" value="Glycosyl_hydrolase_malt_phosph"/>
    <property type="match status" value="1"/>
</dbReference>
<dbReference type="SUPFAM" id="SSF74650">
    <property type="entry name" value="Galactose mutarotase-like"/>
    <property type="match status" value="1"/>
</dbReference>
<dbReference type="Proteomes" id="UP001596435">
    <property type="component" value="Unassembled WGS sequence"/>
</dbReference>
<accession>A0ABW2FNA2</accession>